<dbReference type="EMBL" id="JARBHB010000001">
    <property type="protein sequence ID" value="KAJ8896729.1"/>
    <property type="molecule type" value="Genomic_DNA"/>
</dbReference>
<organism evidence="1 2">
    <name type="scientific">Dryococelus australis</name>
    <dbReference type="NCBI Taxonomy" id="614101"/>
    <lineage>
        <taxon>Eukaryota</taxon>
        <taxon>Metazoa</taxon>
        <taxon>Ecdysozoa</taxon>
        <taxon>Arthropoda</taxon>
        <taxon>Hexapoda</taxon>
        <taxon>Insecta</taxon>
        <taxon>Pterygota</taxon>
        <taxon>Neoptera</taxon>
        <taxon>Polyneoptera</taxon>
        <taxon>Phasmatodea</taxon>
        <taxon>Verophasmatodea</taxon>
        <taxon>Anareolatae</taxon>
        <taxon>Phasmatidae</taxon>
        <taxon>Eurycanthinae</taxon>
        <taxon>Dryococelus</taxon>
    </lineage>
</organism>
<accession>A0ABQ9IJA8</accession>
<reference evidence="1 2" key="1">
    <citation type="submission" date="2023-02" db="EMBL/GenBank/DDBJ databases">
        <title>LHISI_Scaffold_Assembly.</title>
        <authorList>
            <person name="Stuart O.P."/>
            <person name="Cleave R."/>
            <person name="Magrath M.J.L."/>
            <person name="Mikheyev A.S."/>
        </authorList>
    </citation>
    <scope>NUCLEOTIDE SEQUENCE [LARGE SCALE GENOMIC DNA]</scope>
    <source>
        <strain evidence="1">Daus_M_001</strain>
        <tissue evidence="1">Leg muscle</tissue>
    </source>
</reference>
<comment type="caution">
    <text evidence="1">The sequence shown here is derived from an EMBL/GenBank/DDBJ whole genome shotgun (WGS) entry which is preliminary data.</text>
</comment>
<protein>
    <submittedName>
        <fullName evidence="1">Uncharacterized protein</fullName>
    </submittedName>
</protein>
<sequence length="320" mass="36564">MQLGCTKPQEPSRSTEDSCPWWIFHMLRTNVAHPAITYKASTLLEQSIRKVIVIETVDMCRGAENHPAPECVVWGNPWDILLIWKNHNYFRQLLSSEEQQVNAMVWRTTFFEKVQVASYIIAKIHNTIAEDVILPACKEIVKLMLGDGTEKEISVISLSNDNISRQIDDMSSSIQSHVHDELSDGQIFSLQFNESTVISKKCQLLSYIRFIDEYLIIEQFFSFTELPSTSTIADNVGSMHCFIHNEALVVVNTVPAELESALDSVINMEILLSVGLKQDLCMTLWFFVPRSTGCEKVKSWRDYLELRKERISIENPDLAT</sequence>
<gene>
    <name evidence="1" type="ORF">PR048_002074</name>
</gene>
<name>A0ABQ9IJA8_9NEOP</name>
<dbReference type="Proteomes" id="UP001159363">
    <property type="component" value="Chromosome 1"/>
</dbReference>
<dbReference type="PANTHER" id="PTHR45913">
    <property type="entry name" value="EPM2A-INTERACTING PROTEIN 1"/>
    <property type="match status" value="1"/>
</dbReference>
<evidence type="ECO:0000313" key="2">
    <source>
        <dbReference type="Proteomes" id="UP001159363"/>
    </source>
</evidence>
<keyword evidence="2" id="KW-1185">Reference proteome</keyword>
<dbReference type="PANTHER" id="PTHR45913:SF19">
    <property type="entry name" value="LOW QUALITY PROTEIN: ZINC FINGER BED DOMAIN-CONTAINING PROTEIN 5-LIKE"/>
    <property type="match status" value="1"/>
</dbReference>
<evidence type="ECO:0000313" key="1">
    <source>
        <dbReference type="EMBL" id="KAJ8896729.1"/>
    </source>
</evidence>
<proteinExistence type="predicted"/>